<dbReference type="OrthoDB" id="9795302at2"/>
<dbReference type="Gene3D" id="1.10.1060.10">
    <property type="entry name" value="Alpha-helical ferredoxin"/>
    <property type="match status" value="1"/>
</dbReference>
<accession>A0A2T3JI98</accession>
<dbReference type="SUPFAM" id="SSF46548">
    <property type="entry name" value="alpha-helical ferredoxin"/>
    <property type="match status" value="1"/>
</dbReference>
<evidence type="ECO:0000256" key="3">
    <source>
        <dbReference type="ARBA" id="ARBA00023014"/>
    </source>
</evidence>
<comment type="caution">
    <text evidence="5">The sequence shown here is derived from an EMBL/GenBank/DDBJ whole genome shotgun (WGS) entry which is preliminary data.</text>
</comment>
<feature type="domain" description="4Fe-4S ferredoxin-type" evidence="4">
    <location>
        <begin position="219"/>
        <end position="251"/>
    </location>
</feature>
<keyword evidence="1" id="KW-0479">Metal-binding</keyword>
<keyword evidence="6" id="KW-1185">Reference proteome</keyword>
<dbReference type="InterPro" id="IPR017896">
    <property type="entry name" value="4Fe4S_Fe-S-bd"/>
</dbReference>
<evidence type="ECO:0000256" key="2">
    <source>
        <dbReference type="ARBA" id="ARBA00023004"/>
    </source>
</evidence>
<proteinExistence type="predicted"/>
<evidence type="ECO:0000313" key="6">
    <source>
        <dbReference type="Proteomes" id="UP000240987"/>
    </source>
</evidence>
<evidence type="ECO:0000259" key="4">
    <source>
        <dbReference type="PROSITE" id="PS51379"/>
    </source>
</evidence>
<sequence length="362" mass="41624">MATYLTHTELNQVIQALLPHYNILAPGYENKGGRFAGTDNLTYLSVTQASDIVWQEKSHFSPKEAVTPITQTLFHFNGDELRESKIEARPTLIFLRACDINALKRLDHMYLNNGNNEDIYYRRLRQQLKLVLIECAQSFENCFCVSMNSNTTDNYDAAVRFDANGVAIMAKDPELQNYLNNTGKEIEFTPQFVQSNPTKVRTPDQVCNDPNLIRQILHKHPVWSEYDSRCIGCGRCTTSCPTCSCYNMFDVAYDENHKVGERRRQQASCMTKGFADMAGGHSFRDKTGERLRYRALHKVNDYKARQGHYHMCVGCGRCDDRCPHYISFTNIINRMTDIVEQHLNDEVEHAFSTHQKIEVTHV</sequence>
<name>A0A2T3JI98_9GAMM</name>
<dbReference type="PANTHER" id="PTHR40447">
    <property type="entry name" value="ANAEROBIC SULFITE REDUCTASE SUBUNIT A"/>
    <property type="match status" value="1"/>
</dbReference>
<feature type="domain" description="4Fe-4S ferredoxin-type" evidence="4">
    <location>
        <begin position="303"/>
        <end position="331"/>
    </location>
</feature>
<evidence type="ECO:0000313" key="5">
    <source>
        <dbReference type="EMBL" id="PSU48642.1"/>
    </source>
</evidence>
<dbReference type="GO" id="GO:0046872">
    <property type="term" value="F:metal ion binding"/>
    <property type="evidence" value="ECO:0007669"/>
    <property type="project" value="UniProtKB-KW"/>
</dbReference>
<dbReference type="PANTHER" id="PTHR40447:SF1">
    <property type="entry name" value="ANAEROBIC SULFITE REDUCTASE SUBUNIT A"/>
    <property type="match status" value="1"/>
</dbReference>
<keyword evidence="3" id="KW-0411">Iron-sulfur</keyword>
<dbReference type="Proteomes" id="UP000240987">
    <property type="component" value="Unassembled WGS sequence"/>
</dbReference>
<dbReference type="InterPro" id="IPR014259">
    <property type="entry name" value="Sulphite_reductase_A"/>
</dbReference>
<dbReference type="GO" id="GO:0051536">
    <property type="term" value="F:iron-sulfur cluster binding"/>
    <property type="evidence" value="ECO:0007669"/>
    <property type="project" value="UniProtKB-KW"/>
</dbReference>
<dbReference type="RefSeq" id="WP_107242821.1">
    <property type="nucleotide sequence ID" value="NZ_PYMJ01000009.1"/>
</dbReference>
<dbReference type="AlphaFoldDB" id="A0A2T3JI98"/>
<dbReference type="PROSITE" id="PS51379">
    <property type="entry name" value="4FE4S_FER_2"/>
    <property type="match status" value="2"/>
</dbReference>
<dbReference type="PROSITE" id="PS00198">
    <property type="entry name" value="4FE4S_FER_1"/>
    <property type="match status" value="2"/>
</dbReference>
<organism evidence="5 6">
    <name type="scientific">Photobacterium frigidiphilum</name>
    <dbReference type="NCBI Taxonomy" id="264736"/>
    <lineage>
        <taxon>Bacteria</taxon>
        <taxon>Pseudomonadati</taxon>
        <taxon>Pseudomonadota</taxon>
        <taxon>Gammaproteobacteria</taxon>
        <taxon>Vibrionales</taxon>
        <taxon>Vibrionaceae</taxon>
        <taxon>Photobacterium</taxon>
    </lineage>
</organism>
<keyword evidence="2" id="KW-0408">Iron</keyword>
<dbReference type="Pfam" id="PF17179">
    <property type="entry name" value="Fer4_22"/>
    <property type="match status" value="1"/>
</dbReference>
<reference evidence="5 6" key="1">
    <citation type="submission" date="2018-01" db="EMBL/GenBank/DDBJ databases">
        <title>Whole genome sequencing of Histamine producing bacteria.</title>
        <authorList>
            <person name="Butler K."/>
        </authorList>
    </citation>
    <scope>NUCLEOTIDE SEQUENCE [LARGE SCALE GENOMIC DNA]</scope>
    <source>
        <strain evidence="5 6">JCM 12947</strain>
    </source>
</reference>
<dbReference type="EMBL" id="PYMJ01000009">
    <property type="protein sequence ID" value="PSU48642.1"/>
    <property type="molecule type" value="Genomic_DNA"/>
</dbReference>
<dbReference type="InterPro" id="IPR017900">
    <property type="entry name" value="4Fe4S_Fe_S_CS"/>
</dbReference>
<protein>
    <submittedName>
        <fullName evidence="5">Anaerobic sulfite reductase subunit A</fullName>
    </submittedName>
</protein>
<gene>
    <name evidence="5" type="ORF">C9J12_11355</name>
</gene>
<dbReference type="NCBIfam" id="TIGR02910">
    <property type="entry name" value="sulfite_red_A"/>
    <property type="match status" value="1"/>
</dbReference>
<evidence type="ECO:0000256" key="1">
    <source>
        <dbReference type="ARBA" id="ARBA00022723"/>
    </source>
</evidence>
<dbReference type="InterPro" id="IPR009051">
    <property type="entry name" value="Helical_ferredxn"/>
</dbReference>